<name>A0A6S7DJ42_9BURK</name>
<proteinExistence type="predicted"/>
<keyword evidence="2" id="KW-1185">Reference proteome</keyword>
<dbReference type="AlphaFoldDB" id="A0A6S7DJ42"/>
<dbReference type="Proteomes" id="UP000494115">
    <property type="component" value="Unassembled WGS sequence"/>
</dbReference>
<gene>
    <name evidence="1" type="ORF">LMG28138_06134</name>
</gene>
<protein>
    <submittedName>
        <fullName evidence="1">Uncharacterized protein</fullName>
    </submittedName>
</protein>
<evidence type="ECO:0000313" key="2">
    <source>
        <dbReference type="Proteomes" id="UP000494115"/>
    </source>
</evidence>
<dbReference type="EMBL" id="CADIKM010000248">
    <property type="protein sequence ID" value="CAB3810165.1"/>
    <property type="molecule type" value="Genomic_DNA"/>
</dbReference>
<sequence>MHPVAVYYRDYKSENGLMMPHVLETVVAGVNQTHQMTIQHVTVNQAVDDSMFAKPQFAMAKVPAH</sequence>
<evidence type="ECO:0000313" key="1">
    <source>
        <dbReference type="EMBL" id="CAB3810165.1"/>
    </source>
</evidence>
<accession>A0A6S7DJ42</accession>
<organism evidence="1 2">
    <name type="scientific">Pararobbsia alpina</name>
    <dbReference type="NCBI Taxonomy" id="621374"/>
    <lineage>
        <taxon>Bacteria</taxon>
        <taxon>Pseudomonadati</taxon>
        <taxon>Pseudomonadota</taxon>
        <taxon>Betaproteobacteria</taxon>
        <taxon>Burkholderiales</taxon>
        <taxon>Burkholderiaceae</taxon>
        <taxon>Pararobbsia</taxon>
    </lineage>
</organism>
<reference evidence="1 2" key="1">
    <citation type="submission" date="2020-04" db="EMBL/GenBank/DDBJ databases">
        <authorList>
            <person name="De Canck E."/>
        </authorList>
    </citation>
    <scope>NUCLEOTIDE SEQUENCE [LARGE SCALE GENOMIC DNA]</scope>
    <source>
        <strain evidence="1 2">LMG 28138</strain>
    </source>
</reference>